<feature type="region of interest" description="Disordered" evidence="1">
    <location>
        <begin position="30"/>
        <end position="50"/>
    </location>
</feature>
<dbReference type="AlphaFoldDB" id="A0A817B1R5"/>
<gene>
    <name evidence="2" type="ORF">DARMORV10_A10P18600.1</name>
</gene>
<dbReference type="Proteomes" id="UP001295469">
    <property type="component" value="Chromosome A10"/>
</dbReference>
<proteinExistence type="predicted"/>
<protein>
    <submittedName>
        <fullName evidence="2">(rape) hypothetical protein</fullName>
    </submittedName>
</protein>
<evidence type="ECO:0000313" key="2">
    <source>
        <dbReference type="EMBL" id="CAF2337885.1"/>
    </source>
</evidence>
<accession>A0A817B1R5</accession>
<name>A0A817B1R5_BRANA</name>
<reference evidence="2" key="1">
    <citation type="submission" date="2021-01" db="EMBL/GenBank/DDBJ databases">
        <authorList>
            <consortium name="Genoscope - CEA"/>
            <person name="William W."/>
        </authorList>
    </citation>
    <scope>NUCLEOTIDE SEQUENCE</scope>
</reference>
<dbReference type="EMBL" id="HG994364">
    <property type="protein sequence ID" value="CAF2337885.1"/>
    <property type="molecule type" value="Genomic_DNA"/>
</dbReference>
<evidence type="ECO:0000256" key="1">
    <source>
        <dbReference type="SAM" id="MobiDB-lite"/>
    </source>
</evidence>
<organism evidence="2">
    <name type="scientific">Brassica napus</name>
    <name type="common">Rape</name>
    <dbReference type="NCBI Taxonomy" id="3708"/>
    <lineage>
        <taxon>Eukaryota</taxon>
        <taxon>Viridiplantae</taxon>
        <taxon>Streptophyta</taxon>
        <taxon>Embryophyta</taxon>
        <taxon>Tracheophyta</taxon>
        <taxon>Spermatophyta</taxon>
        <taxon>Magnoliopsida</taxon>
        <taxon>eudicotyledons</taxon>
        <taxon>Gunneridae</taxon>
        <taxon>Pentapetalae</taxon>
        <taxon>rosids</taxon>
        <taxon>malvids</taxon>
        <taxon>Brassicales</taxon>
        <taxon>Brassicaceae</taxon>
        <taxon>Brassiceae</taxon>
        <taxon>Brassica</taxon>
    </lineage>
</organism>
<sequence length="167" mass="19297">MTLVHNIYIHQKTIHNVNTRPQFVYPHNTGPQFVCPQNNRKKSKSEGPNLKIIENPPLLFDLLCDETETAMMRTTRLESEHDTVGRARRRRWSGGLRQMRRAVAEKRKLETVAGDCNGREAAKLGCHELQSKVRRSTKKMNQVKLATETKDFSVWKKNINSPTIFLT</sequence>